<comment type="caution">
    <text evidence="2">The sequence shown here is derived from an EMBL/GenBank/DDBJ whole genome shotgun (WGS) entry which is preliminary data.</text>
</comment>
<accession>A0A7J4CZ25</accession>
<dbReference type="GO" id="GO:0051536">
    <property type="term" value="F:iron-sulfur cluster binding"/>
    <property type="evidence" value="ECO:0007669"/>
    <property type="project" value="InterPro"/>
</dbReference>
<dbReference type="Proteomes" id="UP000589132">
    <property type="component" value="Unassembled WGS sequence"/>
</dbReference>
<evidence type="ECO:0000259" key="1">
    <source>
        <dbReference type="Pfam" id="PF01592"/>
    </source>
</evidence>
<dbReference type="SUPFAM" id="SSF82649">
    <property type="entry name" value="SufE/NifU"/>
    <property type="match status" value="1"/>
</dbReference>
<organism evidence="2 3">
    <name type="scientific">Marine Group III euryarchaeote</name>
    <dbReference type="NCBI Taxonomy" id="2173149"/>
    <lineage>
        <taxon>Archaea</taxon>
        <taxon>Methanobacteriati</taxon>
        <taxon>Thermoplasmatota</taxon>
        <taxon>Thermoplasmata</taxon>
        <taxon>Candidatus Thermoprofundales</taxon>
    </lineage>
</organism>
<gene>
    <name evidence="2" type="ORF">EYO15_01935</name>
</gene>
<dbReference type="Gene3D" id="3.90.1010.10">
    <property type="match status" value="1"/>
</dbReference>
<dbReference type="Pfam" id="PF01592">
    <property type="entry name" value="NifU_N"/>
    <property type="match status" value="1"/>
</dbReference>
<dbReference type="InterPro" id="IPR002871">
    <property type="entry name" value="NIF_FeS_clus_asmbl_NifU_N"/>
</dbReference>
<dbReference type="CDD" id="cd06664">
    <property type="entry name" value="IscU_like"/>
    <property type="match status" value="1"/>
</dbReference>
<reference evidence="3" key="1">
    <citation type="journal article" date="2019" name="bioRxiv">
        <title>Genome diversification in globally distributed novel marine Proteobacteria is linked to environmental adaptation.</title>
        <authorList>
            <person name="Zhou Z."/>
            <person name="Tran P.Q."/>
            <person name="Kieft K."/>
            <person name="Anantharaman K."/>
        </authorList>
    </citation>
    <scope>NUCLEOTIDE SEQUENCE [LARGE SCALE GENOMIC DNA]</scope>
</reference>
<protein>
    <submittedName>
        <fullName evidence="2">SUF system NifU family Fe-S cluster assembly protein</fullName>
    </submittedName>
</protein>
<dbReference type="GO" id="GO:0005506">
    <property type="term" value="F:iron ion binding"/>
    <property type="evidence" value="ECO:0007669"/>
    <property type="project" value="InterPro"/>
</dbReference>
<name>A0A7J4CZ25_9ARCH</name>
<dbReference type="NCBIfam" id="TIGR01994">
    <property type="entry name" value="SUF_scaf_2"/>
    <property type="match status" value="1"/>
</dbReference>
<dbReference type="FunFam" id="3.90.1010.10:FF:000002">
    <property type="entry name" value="Iron-sulfur cluster assembly scaffold protein NifU"/>
    <property type="match status" value="1"/>
</dbReference>
<proteinExistence type="predicted"/>
<feature type="domain" description="NIF system FeS cluster assembly NifU N-terminal" evidence="1">
    <location>
        <begin position="8"/>
        <end position="125"/>
    </location>
</feature>
<dbReference type="EMBL" id="DTTC01000106">
    <property type="protein sequence ID" value="HIA97925.1"/>
    <property type="molecule type" value="Genomic_DNA"/>
</dbReference>
<sequence>MSEWNELYMEVILDHNKNPRNKGKIEGYTHSADGHNPLCGDSISIQIVVEDDVVTDASFIGSGCAISTASASILTETIKGLKKIDIEKLFKEFHNLVTSGDSDSGAVGKFSVFGGVRKYPARVKCATLSWHALMAALEGKKETSTE</sequence>
<evidence type="ECO:0000313" key="2">
    <source>
        <dbReference type="EMBL" id="HIA97925.1"/>
    </source>
</evidence>
<dbReference type="PANTHER" id="PTHR10093">
    <property type="entry name" value="IRON-SULFUR CLUSTER ASSEMBLY ENZYME NIFU HOMOLOG"/>
    <property type="match status" value="1"/>
</dbReference>
<dbReference type="GO" id="GO:0016226">
    <property type="term" value="P:iron-sulfur cluster assembly"/>
    <property type="evidence" value="ECO:0007669"/>
    <property type="project" value="InterPro"/>
</dbReference>
<dbReference type="AlphaFoldDB" id="A0A7J4CZ25"/>
<evidence type="ECO:0000313" key="3">
    <source>
        <dbReference type="Proteomes" id="UP000589132"/>
    </source>
</evidence>